<gene>
    <name evidence="1" type="ORF">NPIL_270781</name>
</gene>
<comment type="caution">
    <text evidence="1">The sequence shown here is derived from an EMBL/GenBank/DDBJ whole genome shotgun (WGS) entry which is preliminary data.</text>
</comment>
<protein>
    <submittedName>
        <fullName evidence="1">Uncharacterized protein</fullName>
    </submittedName>
</protein>
<sequence length="116" mass="13033">MTTAKAKEWETQNILFFPLPFLFHSLPPSSSFSKRWWVDGGKNEITCGIRKEERDGVVMTTWHRANARGWAREIDAPPRWPCPSVLNASAGIGGIPERVEEGFSASFPSFLLLAEI</sequence>
<dbReference type="Proteomes" id="UP000887013">
    <property type="component" value="Unassembled WGS sequence"/>
</dbReference>
<evidence type="ECO:0000313" key="2">
    <source>
        <dbReference type="Proteomes" id="UP000887013"/>
    </source>
</evidence>
<organism evidence="1 2">
    <name type="scientific">Nephila pilipes</name>
    <name type="common">Giant wood spider</name>
    <name type="synonym">Nephila maculata</name>
    <dbReference type="NCBI Taxonomy" id="299642"/>
    <lineage>
        <taxon>Eukaryota</taxon>
        <taxon>Metazoa</taxon>
        <taxon>Ecdysozoa</taxon>
        <taxon>Arthropoda</taxon>
        <taxon>Chelicerata</taxon>
        <taxon>Arachnida</taxon>
        <taxon>Araneae</taxon>
        <taxon>Araneomorphae</taxon>
        <taxon>Entelegynae</taxon>
        <taxon>Araneoidea</taxon>
        <taxon>Nephilidae</taxon>
        <taxon>Nephila</taxon>
    </lineage>
</organism>
<proteinExistence type="predicted"/>
<dbReference type="EMBL" id="BMAW01044082">
    <property type="protein sequence ID" value="GFS42753.1"/>
    <property type="molecule type" value="Genomic_DNA"/>
</dbReference>
<evidence type="ECO:0000313" key="1">
    <source>
        <dbReference type="EMBL" id="GFS42753.1"/>
    </source>
</evidence>
<name>A0A8X6IH08_NEPPI</name>
<reference evidence="1" key="1">
    <citation type="submission" date="2020-08" db="EMBL/GenBank/DDBJ databases">
        <title>Multicomponent nature underlies the extraordinary mechanical properties of spider dragline silk.</title>
        <authorList>
            <person name="Kono N."/>
            <person name="Nakamura H."/>
            <person name="Mori M."/>
            <person name="Yoshida Y."/>
            <person name="Ohtoshi R."/>
            <person name="Malay A.D."/>
            <person name="Moran D.A.P."/>
            <person name="Tomita M."/>
            <person name="Numata K."/>
            <person name="Arakawa K."/>
        </authorList>
    </citation>
    <scope>NUCLEOTIDE SEQUENCE</scope>
</reference>
<accession>A0A8X6IH08</accession>
<keyword evidence="2" id="KW-1185">Reference proteome</keyword>
<dbReference type="AlphaFoldDB" id="A0A8X6IH08"/>